<organism evidence="4 5">
    <name type="scientific">Amycolatopsis acidiphila</name>
    <dbReference type="NCBI Taxonomy" id="715473"/>
    <lineage>
        <taxon>Bacteria</taxon>
        <taxon>Bacillati</taxon>
        <taxon>Actinomycetota</taxon>
        <taxon>Actinomycetes</taxon>
        <taxon>Pseudonocardiales</taxon>
        <taxon>Pseudonocardiaceae</taxon>
        <taxon>Amycolatopsis</taxon>
    </lineage>
</organism>
<dbReference type="OrthoDB" id="9803828at2"/>
<proteinExistence type="predicted"/>
<dbReference type="Proteomes" id="UP000318578">
    <property type="component" value="Unassembled WGS sequence"/>
</dbReference>
<keyword evidence="5" id="KW-1185">Reference proteome</keyword>
<dbReference type="InterPro" id="IPR029058">
    <property type="entry name" value="AB_hydrolase_fold"/>
</dbReference>
<dbReference type="SUPFAM" id="SSF53474">
    <property type="entry name" value="alpha/beta-Hydrolases"/>
    <property type="match status" value="1"/>
</dbReference>
<evidence type="ECO:0000256" key="1">
    <source>
        <dbReference type="ARBA" id="ARBA00022801"/>
    </source>
</evidence>
<evidence type="ECO:0000256" key="2">
    <source>
        <dbReference type="SAM" id="MobiDB-lite"/>
    </source>
</evidence>
<sequence>MIRTDLVYAEPGGVPLRLDVYVPDGPPAPVCLYFHGGGWARGSRTAGAAERLVPVMESGIAIASVQYRLTDQAVFPAQLEDARCAVRWVREHAADIGVDAGRVGAWGASAGAHLASLLGLCRDDEDSSVQAVVAWFPPADLLARETDEPDGPPPPFLPGPLPTPSFEARLLGLESVHDDPARAREASPLSHAGPGAPPFLLMHGDRDGLVPASQSRRLHEALLAQGDDSTLLLLAGANHEDPIFNGAAALGAVSGFLREKLGVSRT</sequence>
<dbReference type="PANTHER" id="PTHR48081:SF13">
    <property type="entry name" value="ALPHA_BETA HYDROLASE"/>
    <property type="match status" value="1"/>
</dbReference>
<dbReference type="EMBL" id="VJZA01000021">
    <property type="protein sequence ID" value="TVT22054.1"/>
    <property type="molecule type" value="Genomic_DNA"/>
</dbReference>
<name>A0A558ACQ9_9PSEU</name>
<evidence type="ECO:0000313" key="5">
    <source>
        <dbReference type="Proteomes" id="UP000318578"/>
    </source>
</evidence>
<keyword evidence="1 4" id="KW-0378">Hydrolase</keyword>
<feature type="compositionally biased region" description="Pro residues" evidence="2">
    <location>
        <begin position="151"/>
        <end position="162"/>
    </location>
</feature>
<dbReference type="GO" id="GO:0016787">
    <property type="term" value="F:hydrolase activity"/>
    <property type="evidence" value="ECO:0007669"/>
    <property type="project" value="UniProtKB-KW"/>
</dbReference>
<dbReference type="InterPro" id="IPR050300">
    <property type="entry name" value="GDXG_lipolytic_enzyme"/>
</dbReference>
<feature type="region of interest" description="Disordered" evidence="2">
    <location>
        <begin position="143"/>
        <end position="162"/>
    </location>
</feature>
<comment type="caution">
    <text evidence="4">The sequence shown here is derived from an EMBL/GenBank/DDBJ whole genome shotgun (WGS) entry which is preliminary data.</text>
</comment>
<feature type="domain" description="BD-FAE-like" evidence="3">
    <location>
        <begin position="18"/>
        <end position="222"/>
    </location>
</feature>
<dbReference type="InterPro" id="IPR049492">
    <property type="entry name" value="BD-FAE-like_dom"/>
</dbReference>
<dbReference type="RefSeq" id="WP_144638720.1">
    <property type="nucleotide sequence ID" value="NZ_BNAX01000005.1"/>
</dbReference>
<evidence type="ECO:0000259" key="3">
    <source>
        <dbReference type="Pfam" id="PF20434"/>
    </source>
</evidence>
<evidence type="ECO:0000313" key="4">
    <source>
        <dbReference type="EMBL" id="TVT22054.1"/>
    </source>
</evidence>
<gene>
    <name evidence="4" type="ORF">FNH06_14950</name>
</gene>
<protein>
    <submittedName>
        <fullName evidence="4">Alpha/beta hydrolase</fullName>
    </submittedName>
</protein>
<dbReference type="Gene3D" id="3.40.50.1820">
    <property type="entry name" value="alpha/beta hydrolase"/>
    <property type="match status" value="1"/>
</dbReference>
<dbReference type="PANTHER" id="PTHR48081">
    <property type="entry name" value="AB HYDROLASE SUPERFAMILY PROTEIN C4A8.06C"/>
    <property type="match status" value="1"/>
</dbReference>
<accession>A0A558ACQ9</accession>
<dbReference type="AlphaFoldDB" id="A0A558ACQ9"/>
<reference evidence="4 5" key="1">
    <citation type="submission" date="2019-07" db="EMBL/GenBank/DDBJ databases">
        <title>New species of Amycolatopsis and Streptomyces.</title>
        <authorList>
            <person name="Duangmal K."/>
            <person name="Teo W.F.A."/>
            <person name="Lipun K."/>
        </authorList>
    </citation>
    <scope>NUCLEOTIDE SEQUENCE [LARGE SCALE GENOMIC DNA]</scope>
    <source>
        <strain evidence="4 5">JCM 30562</strain>
    </source>
</reference>
<dbReference type="Pfam" id="PF20434">
    <property type="entry name" value="BD-FAE"/>
    <property type="match status" value="1"/>
</dbReference>